<evidence type="ECO:0000313" key="2">
    <source>
        <dbReference type="EMBL" id="HIR92452.1"/>
    </source>
</evidence>
<dbReference type="EMBL" id="DVHU01000028">
    <property type="protein sequence ID" value="HIR92452.1"/>
    <property type="molecule type" value="Genomic_DNA"/>
</dbReference>
<evidence type="ECO:0008006" key="4">
    <source>
        <dbReference type="Google" id="ProtNLM"/>
    </source>
</evidence>
<evidence type="ECO:0000313" key="3">
    <source>
        <dbReference type="Proteomes" id="UP000886841"/>
    </source>
</evidence>
<evidence type="ECO:0000256" key="1">
    <source>
        <dbReference type="SAM" id="Phobius"/>
    </source>
</evidence>
<protein>
    <recommendedName>
        <fullName evidence="4">Energy-coupling factor transport system substrate-specific component</fullName>
    </recommendedName>
</protein>
<dbReference type="Gene3D" id="1.10.1760.20">
    <property type="match status" value="1"/>
</dbReference>
<dbReference type="Proteomes" id="UP000886841">
    <property type="component" value="Unassembled WGS sequence"/>
</dbReference>
<dbReference type="AlphaFoldDB" id="A0A9D1EIV1"/>
<feature type="transmembrane region" description="Helical" evidence="1">
    <location>
        <begin position="94"/>
        <end position="119"/>
    </location>
</feature>
<organism evidence="2 3">
    <name type="scientific">Candidatus Egerieimonas intestinavium</name>
    <dbReference type="NCBI Taxonomy" id="2840777"/>
    <lineage>
        <taxon>Bacteria</taxon>
        <taxon>Bacillati</taxon>
        <taxon>Bacillota</taxon>
        <taxon>Clostridia</taxon>
        <taxon>Lachnospirales</taxon>
        <taxon>Lachnospiraceae</taxon>
        <taxon>Lachnospiraceae incertae sedis</taxon>
        <taxon>Candidatus Egerieimonas</taxon>
    </lineage>
</organism>
<name>A0A9D1EIV1_9FIRM</name>
<accession>A0A9D1EIV1</accession>
<keyword evidence="1" id="KW-1133">Transmembrane helix</keyword>
<reference evidence="2" key="1">
    <citation type="submission" date="2020-10" db="EMBL/GenBank/DDBJ databases">
        <authorList>
            <person name="Gilroy R."/>
        </authorList>
    </citation>
    <scope>NUCLEOTIDE SEQUENCE</scope>
    <source>
        <strain evidence="2">ChiSxjej1B13-7041</strain>
    </source>
</reference>
<proteinExistence type="predicted"/>
<feature type="transmembrane region" description="Helical" evidence="1">
    <location>
        <begin position="50"/>
        <end position="73"/>
    </location>
</feature>
<feature type="transmembrane region" description="Helical" evidence="1">
    <location>
        <begin position="125"/>
        <end position="151"/>
    </location>
</feature>
<comment type="caution">
    <text evidence="2">The sequence shown here is derived from an EMBL/GenBank/DDBJ whole genome shotgun (WGS) entry which is preliminary data.</text>
</comment>
<reference evidence="2" key="2">
    <citation type="journal article" date="2021" name="PeerJ">
        <title>Extensive microbial diversity within the chicken gut microbiome revealed by metagenomics and culture.</title>
        <authorList>
            <person name="Gilroy R."/>
            <person name="Ravi A."/>
            <person name="Getino M."/>
            <person name="Pursley I."/>
            <person name="Horton D.L."/>
            <person name="Alikhan N.F."/>
            <person name="Baker D."/>
            <person name="Gharbi K."/>
            <person name="Hall N."/>
            <person name="Watson M."/>
            <person name="Adriaenssens E.M."/>
            <person name="Foster-Nyarko E."/>
            <person name="Jarju S."/>
            <person name="Secka A."/>
            <person name="Antonio M."/>
            <person name="Oren A."/>
            <person name="Chaudhuri R.R."/>
            <person name="La Ragione R."/>
            <person name="Hildebrand F."/>
            <person name="Pallen M.J."/>
        </authorList>
    </citation>
    <scope>NUCLEOTIDE SEQUENCE</scope>
    <source>
        <strain evidence="2">ChiSxjej1B13-7041</strain>
    </source>
</reference>
<gene>
    <name evidence="2" type="ORF">IAB98_03390</name>
</gene>
<keyword evidence="1" id="KW-0472">Membrane</keyword>
<keyword evidence="1" id="KW-0812">Transmembrane</keyword>
<sequence>MRSQKTRELVLFGALTAVVFVAQVLMGFLPNLELVTLLLLLYTVMFGRKVFFIIYVFVLLEGFFYGFGLWWINYLYVWSVQALITLIFRKQDSVVFWSILSGFYGITFGALCAIPYFFMGGASSAFAYWVSGVAYDIPHCIGNVLLCLLLYRPLRQLLEQAVKGIGVSP</sequence>
<feature type="transmembrane region" description="Helical" evidence="1">
    <location>
        <begin position="9"/>
        <end position="30"/>
    </location>
</feature>